<sequence length="244" mass="28453">MDVYTHILRTFSSPTGHRSRKQTYIQYIYTYIVKWLLCVRKKLCQFDPTCQKVRTLLANSEYLASLCAAQTCNQPSHPILDYDKDARQCVCNSHPCWNDNGQEHTCRGKFGFPFLTFFYNETKHLVCECSSFAHYGSIYISRDVCAGHRCVDPEHPVLDYDEDNDECVCKSHPCWNDDGRRHTCAEKPDFPLLKFRYHEVNGRLKKVCECSISMEKDQSFPLFEYDKPGADPDEADFEDDTDEF</sequence>
<evidence type="ECO:0000256" key="1">
    <source>
        <dbReference type="SAM" id="MobiDB-lite"/>
    </source>
</evidence>
<comment type="caution">
    <text evidence="2">The sequence shown here is derived from an EMBL/GenBank/DDBJ whole genome shotgun (WGS) entry which is preliminary data.</text>
</comment>
<reference evidence="2 3" key="1">
    <citation type="submission" date="2024-02" db="EMBL/GenBank/DDBJ databases">
        <authorList>
            <person name="Chen Y."/>
            <person name="Shah S."/>
            <person name="Dougan E. K."/>
            <person name="Thang M."/>
            <person name="Chan C."/>
        </authorList>
    </citation>
    <scope>NUCLEOTIDE SEQUENCE [LARGE SCALE GENOMIC DNA]</scope>
</reference>
<name>A0ABP0J217_9DINO</name>
<proteinExistence type="predicted"/>
<dbReference type="EMBL" id="CAXAMM010005736">
    <property type="protein sequence ID" value="CAK9008375.1"/>
    <property type="molecule type" value="Genomic_DNA"/>
</dbReference>
<evidence type="ECO:0000313" key="3">
    <source>
        <dbReference type="Proteomes" id="UP001642464"/>
    </source>
</evidence>
<keyword evidence="3" id="KW-1185">Reference proteome</keyword>
<feature type="region of interest" description="Disordered" evidence="1">
    <location>
        <begin position="223"/>
        <end position="244"/>
    </location>
</feature>
<feature type="compositionally biased region" description="Acidic residues" evidence="1">
    <location>
        <begin position="231"/>
        <end position="244"/>
    </location>
</feature>
<organism evidence="2 3">
    <name type="scientific">Durusdinium trenchii</name>
    <dbReference type="NCBI Taxonomy" id="1381693"/>
    <lineage>
        <taxon>Eukaryota</taxon>
        <taxon>Sar</taxon>
        <taxon>Alveolata</taxon>
        <taxon>Dinophyceae</taxon>
        <taxon>Suessiales</taxon>
        <taxon>Symbiodiniaceae</taxon>
        <taxon>Durusdinium</taxon>
    </lineage>
</organism>
<protein>
    <submittedName>
        <fullName evidence="2">Uncharacterized protein</fullName>
    </submittedName>
</protein>
<dbReference type="Proteomes" id="UP001642464">
    <property type="component" value="Unassembled WGS sequence"/>
</dbReference>
<gene>
    <name evidence="2" type="ORF">SCF082_LOCUS9831</name>
</gene>
<evidence type="ECO:0000313" key="2">
    <source>
        <dbReference type="EMBL" id="CAK9008375.1"/>
    </source>
</evidence>
<accession>A0ABP0J217</accession>